<dbReference type="EMBL" id="JAGSPD010000012">
    <property type="protein sequence ID" value="MBV7270241.1"/>
    <property type="molecule type" value="Genomic_DNA"/>
</dbReference>
<evidence type="ECO:0000313" key="3">
    <source>
        <dbReference type="EMBL" id="MBV7270241.1"/>
    </source>
</evidence>
<dbReference type="Proteomes" id="UP001138894">
    <property type="component" value="Unassembled WGS sequence"/>
</dbReference>
<feature type="coiled-coil region" evidence="1">
    <location>
        <begin position="81"/>
        <end position="122"/>
    </location>
</feature>
<evidence type="ECO:0000313" key="4">
    <source>
        <dbReference type="Proteomes" id="UP001138894"/>
    </source>
</evidence>
<keyword evidence="2" id="KW-1133">Transmembrane helix</keyword>
<protein>
    <submittedName>
        <fullName evidence="3">tRNA (Guanine-N1)-methyltransferase</fullName>
    </submittedName>
</protein>
<feature type="transmembrane region" description="Helical" evidence="2">
    <location>
        <begin position="140"/>
        <end position="158"/>
    </location>
</feature>
<sequence length="208" mass="23753">MKFLTKVAVILIVTFSLQSINSQTKKDEADDQLSLNSGTIDSQFEYVFRKSGNFKGTNGQRYEAVKTAWLLTLKAHVLDSLKTINKNLEDSENTVASQAKEIEDLKAKLGNTQTTLDQTNTEKNNMALLGMQTSKTNYNVIMWSIIAGLTALLLFFIYKFKSSNSLTRDAKFKLEEVETEFEDHRRTALEREQKVRRQLQDEINKNKA</sequence>
<keyword evidence="4" id="KW-1185">Reference proteome</keyword>
<reference evidence="3" key="1">
    <citation type="submission" date="2021-04" db="EMBL/GenBank/DDBJ databases">
        <authorList>
            <person name="Pira H."/>
            <person name="Risdian C."/>
            <person name="Wink J."/>
        </authorList>
    </citation>
    <scope>NUCLEOTIDE SEQUENCE</scope>
    <source>
        <strain evidence="3">WHY3</strain>
    </source>
</reference>
<accession>A0A9X1FAE1</accession>
<keyword evidence="1" id="KW-0175">Coiled coil</keyword>
<comment type="caution">
    <text evidence="3">The sequence shown here is derived from an EMBL/GenBank/DDBJ whole genome shotgun (WGS) entry which is preliminary data.</text>
</comment>
<organism evidence="3 4">
    <name type="scientific">Winogradskyella luteola</name>
    <dbReference type="NCBI Taxonomy" id="2828330"/>
    <lineage>
        <taxon>Bacteria</taxon>
        <taxon>Pseudomonadati</taxon>
        <taxon>Bacteroidota</taxon>
        <taxon>Flavobacteriia</taxon>
        <taxon>Flavobacteriales</taxon>
        <taxon>Flavobacteriaceae</taxon>
        <taxon>Winogradskyella</taxon>
    </lineage>
</organism>
<dbReference type="RefSeq" id="WP_218547266.1">
    <property type="nucleotide sequence ID" value="NZ_JAGSPD010000012.1"/>
</dbReference>
<gene>
    <name evidence="3" type="ORF">KCG49_13675</name>
</gene>
<dbReference type="AlphaFoldDB" id="A0A9X1FAE1"/>
<evidence type="ECO:0000256" key="1">
    <source>
        <dbReference type="SAM" id="Coils"/>
    </source>
</evidence>
<keyword evidence="2" id="KW-0812">Transmembrane</keyword>
<name>A0A9X1FAE1_9FLAO</name>
<keyword evidence="2" id="KW-0472">Membrane</keyword>
<proteinExistence type="predicted"/>
<evidence type="ECO:0000256" key="2">
    <source>
        <dbReference type="SAM" id="Phobius"/>
    </source>
</evidence>